<organism evidence="2 3">
    <name type="scientific">Riccia fluitans</name>
    <dbReference type="NCBI Taxonomy" id="41844"/>
    <lineage>
        <taxon>Eukaryota</taxon>
        <taxon>Viridiplantae</taxon>
        <taxon>Streptophyta</taxon>
        <taxon>Embryophyta</taxon>
        <taxon>Marchantiophyta</taxon>
        <taxon>Marchantiopsida</taxon>
        <taxon>Marchantiidae</taxon>
        <taxon>Marchantiales</taxon>
        <taxon>Ricciaceae</taxon>
        <taxon>Riccia</taxon>
    </lineage>
</organism>
<protein>
    <submittedName>
        <fullName evidence="2">Uncharacterized protein</fullName>
    </submittedName>
</protein>
<feature type="compositionally biased region" description="Low complexity" evidence="1">
    <location>
        <begin position="99"/>
        <end position="111"/>
    </location>
</feature>
<dbReference type="AlphaFoldDB" id="A0ABD1ZKX6"/>
<comment type="caution">
    <text evidence="2">The sequence shown here is derived from an EMBL/GenBank/DDBJ whole genome shotgun (WGS) entry which is preliminary data.</text>
</comment>
<feature type="region of interest" description="Disordered" evidence="1">
    <location>
        <begin position="91"/>
        <end position="111"/>
    </location>
</feature>
<gene>
    <name evidence="2" type="ORF">R1flu_019855</name>
</gene>
<reference evidence="2 3" key="1">
    <citation type="submission" date="2024-09" db="EMBL/GenBank/DDBJ databases">
        <title>Chromosome-scale assembly of Riccia fluitans.</title>
        <authorList>
            <person name="Paukszto L."/>
            <person name="Sawicki J."/>
            <person name="Karawczyk K."/>
            <person name="Piernik-Szablinska J."/>
            <person name="Szczecinska M."/>
            <person name="Mazdziarz M."/>
        </authorList>
    </citation>
    <scope>NUCLEOTIDE SEQUENCE [LARGE SCALE GENOMIC DNA]</scope>
    <source>
        <strain evidence="2">Rf_01</strain>
        <tissue evidence="2">Aerial parts of the thallus</tissue>
    </source>
</reference>
<sequence>MENSRRFVVAHHIKKGHGLSIDNERIRKGGIKKWKARAVPDPGLSKRRMLRCNIMIDWLPIDEGEIINLPQSPLGGTKNDNRAAIAEVEDHGAEEEVAQEQNQNEAVEVPA</sequence>
<evidence type="ECO:0000313" key="2">
    <source>
        <dbReference type="EMBL" id="KAL2651727.1"/>
    </source>
</evidence>
<accession>A0ABD1ZKX6</accession>
<name>A0ABD1ZKX6_9MARC</name>
<dbReference type="EMBL" id="JBHFFA010000001">
    <property type="protein sequence ID" value="KAL2651727.1"/>
    <property type="molecule type" value="Genomic_DNA"/>
</dbReference>
<evidence type="ECO:0000313" key="3">
    <source>
        <dbReference type="Proteomes" id="UP001605036"/>
    </source>
</evidence>
<keyword evidence="3" id="KW-1185">Reference proteome</keyword>
<evidence type="ECO:0000256" key="1">
    <source>
        <dbReference type="SAM" id="MobiDB-lite"/>
    </source>
</evidence>
<proteinExistence type="predicted"/>
<dbReference type="Proteomes" id="UP001605036">
    <property type="component" value="Unassembled WGS sequence"/>
</dbReference>